<feature type="transmembrane region" description="Helical" evidence="10">
    <location>
        <begin position="334"/>
        <end position="353"/>
    </location>
</feature>
<evidence type="ECO:0000256" key="10">
    <source>
        <dbReference type="SAM" id="Phobius"/>
    </source>
</evidence>
<keyword evidence="5 10" id="KW-0812">Transmembrane</keyword>
<evidence type="ECO:0000256" key="8">
    <source>
        <dbReference type="ARBA" id="ARBA00022989"/>
    </source>
</evidence>
<comment type="caution">
    <text evidence="11">The sequence shown here is derived from an EMBL/GenBank/DDBJ whole genome shotgun (WGS) entry which is preliminary data.</text>
</comment>
<keyword evidence="6" id="KW-0418">Kinase</keyword>
<feature type="transmembrane region" description="Helical" evidence="10">
    <location>
        <begin position="51"/>
        <end position="71"/>
    </location>
</feature>
<feature type="transmembrane region" description="Helical" evidence="10">
    <location>
        <begin position="131"/>
        <end position="150"/>
    </location>
</feature>
<sequence length="470" mass="52146">MKMAQMKKGLVEEIKTRPGAGNGLWVLFLLPLAVIMSYAKHPIIATPTYKLAALLCTGFILTSCIIIYQKYELRRLKIVNLWTLLAVGATSALFHICVHKGWTLSIASGIASTLAYFKIYTSVLTKFKECFTLGEAGLVSQSITMIFYFTAVKLVEIVAGNKKITSNMQVATLIIQFELLCVGLIAWLSYIFLIKTPKRFYTMCFLIITFVFLLPLKMITGEYPILWIISLIDNIPTIKLMMYWSFCTGVAILSVSNQIFYAKKASTGKRKIFHILCVAVYIPGLLCKCSLLYLASGMLTGAFFFLEILRLLRMPPLGIHLHDGFVVFSDEKDTLVALTPIYLLVGCSIPIWIHPSPCDVTDSGLFNMIPLMSGLLAIGLGDTAASIVGSSCGRVHWPRSKKTFEGTIACMLTQAGMVYLLAYLNFIYTLSHIELVKIGLSIIVSSIVEAKTSQVDNLVLPLITYIILMI</sequence>
<keyword evidence="12" id="KW-1185">Reference proteome</keyword>
<dbReference type="OrthoDB" id="377083at2759"/>
<feature type="transmembrane region" description="Helical" evidence="10">
    <location>
        <begin position="20"/>
        <end position="39"/>
    </location>
</feature>
<dbReference type="AlphaFoldDB" id="A0A9P0L9W1"/>
<dbReference type="InterPro" id="IPR032974">
    <property type="entry name" value="Polypren_kinase"/>
</dbReference>
<dbReference type="EC" id="2.7.1.108" evidence="3"/>
<keyword evidence="9 10" id="KW-0472">Membrane</keyword>
<evidence type="ECO:0000256" key="5">
    <source>
        <dbReference type="ARBA" id="ARBA00022692"/>
    </source>
</evidence>
<dbReference type="GO" id="GO:0005789">
    <property type="term" value="C:endoplasmic reticulum membrane"/>
    <property type="evidence" value="ECO:0007669"/>
    <property type="project" value="UniProtKB-SubCell"/>
</dbReference>
<evidence type="ECO:0000256" key="7">
    <source>
        <dbReference type="ARBA" id="ARBA00022824"/>
    </source>
</evidence>
<feature type="transmembrane region" description="Helical" evidence="10">
    <location>
        <begin position="408"/>
        <end position="428"/>
    </location>
</feature>
<comment type="similarity">
    <text evidence="2">Belongs to the polyprenol kinase family.</text>
</comment>
<evidence type="ECO:0000256" key="2">
    <source>
        <dbReference type="ARBA" id="ARBA00010794"/>
    </source>
</evidence>
<feature type="transmembrane region" description="Helical" evidence="10">
    <location>
        <begin position="102"/>
        <end position="119"/>
    </location>
</feature>
<keyword evidence="8 10" id="KW-1133">Transmembrane helix</keyword>
<evidence type="ECO:0000313" key="12">
    <source>
        <dbReference type="Proteomes" id="UP001152888"/>
    </source>
</evidence>
<feature type="transmembrane region" description="Helical" evidence="10">
    <location>
        <begin position="78"/>
        <end position="96"/>
    </location>
</feature>
<evidence type="ECO:0000256" key="9">
    <source>
        <dbReference type="ARBA" id="ARBA00023136"/>
    </source>
</evidence>
<gene>
    <name evidence="11" type="ORF">ACAOBT_LOCUS17662</name>
</gene>
<dbReference type="EMBL" id="CAKOFQ010007010">
    <property type="protein sequence ID" value="CAH1987090.1"/>
    <property type="molecule type" value="Genomic_DNA"/>
</dbReference>
<evidence type="ECO:0000256" key="3">
    <source>
        <dbReference type="ARBA" id="ARBA00012132"/>
    </source>
</evidence>
<name>A0A9P0L9W1_ACAOB</name>
<evidence type="ECO:0000256" key="6">
    <source>
        <dbReference type="ARBA" id="ARBA00022777"/>
    </source>
</evidence>
<dbReference type="GO" id="GO:0004168">
    <property type="term" value="F:dolichol kinase activity"/>
    <property type="evidence" value="ECO:0007669"/>
    <property type="project" value="UniProtKB-EC"/>
</dbReference>
<evidence type="ECO:0000256" key="4">
    <source>
        <dbReference type="ARBA" id="ARBA00022679"/>
    </source>
</evidence>
<dbReference type="PANTHER" id="PTHR13205:SF15">
    <property type="entry name" value="DOLICHOL KINASE"/>
    <property type="match status" value="1"/>
</dbReference>
<feature type="transmembrane region" description="Helical" evidence="10">
    <location>
        <begin position="272"/>
        <end position="295"/>
    </location>
</feature>
<feature type="transmembrane region" description="Helical" evidence="10">
    <location>
        <begin position="170"/>
        <end position="193"/>
    </location>
</feature>
<comment type="subcellular location">
    <subcellularLocation>
        <location evidence="1">Endoplasmic reticulum membrane</location>
        <topology evidence="1">Multi-pass membrane protein</topology>
    </subcellularLocation>
</comment>
<dbReference type="PANTHER" id="PTHR13205">
    <property type="entry name" value="TRANSMEMBRANE PROTEIN 15-RELATED"/>
    <property type="match status" value="1"/>
</dbReference>
<organism evidence="11 12">
    <name type="scientific">Acanthoscelides obtectus</name>
    <name type="common">Bean weevil</name>
    <name type="synonym">Bruchus obtectus</name>
    <dbReference type="NCBI Taxonomy" id="200917"/>
    <lineage>
        <taxon>Eukaryota</taxon>
        <taxon>Metazoa</taxon>
        <taxon>Ecdysozoa</taxon>
        <taxon>Arthropoda</taxon>
        <taxon>Hexapoda</taxon>
        <taxon>Insecta</taxon>
        <taxon>Pterygota</taxon>
        <taxon>Neoptera</taxon>
        <taxon>Endopterygota</taxon>
        <taxon>Coleoptera</taxon>
        <taxon>Polyphaga</taxon>
        <taxon>Cucujiformia</taxon>
        <taxon>Chrysomeloidea</taxon>
        <taxon>Chrysomelidae</taxon>
        <taxon>Bruchinae</taxon>
        <taxon>Bruchini</taxon>
        <taxon>Acanthoscelides</taxon>
    </lineage>
</organism>
<protein>
    <recommendedName>
        <fullName evidence="3">dolichol kinase</fullName>
        <ecNumber evidence="3">2.7.1.108</ecNumber>
    </recommendedName>
</protein>
<feature type="transmembrane region" description="Helical" evidence="10">
    <location>
        <begin position="365"/>
        <end position="388"/>
    </location>
</feature>
<keyword evidence="7" id="KW-0256">Endoplasmic reticulum</keyword>
<evidence type="ECO:0000256" key="1">
    <source>
        <dbReference type="ARBA" id="ARBA00004477"/>
    </source>
</evidence>
<proteinExistence type="inferred from homology"/>
<feature type="transmembrane region" description="Helical" evidence="10">
    <location>
        <begin position="240"/>
        <end position="260"/>
    </location>
</feature>
<accession>A0A9P0L9W1</accession>
<keyword evidence="4" id="KW-0808">Transferase</keyword>
<dbReference type="GO" id="GO:0043048">
    <property type="term" value="P:dolichyl monophosphate biosynthetic process"/>
    <property type="evidence" value="ECO:0007669"/>
    <property type="project" value="TreeGrafter"/>
</dbReference>
<reference evidence="11" key="1">
    <citation type="submission" date="2022-03" db="EMBL/GenBank/DDBJ databases">
        <authorList>
            <person name="Sayadi A."/>
        </authorList>
    </citation>
    <scope>NUCLEOTIDE SEQUENCE</scope>
</reference>
<evidence type="ECO:0000313" key="11">
    <source>
        <dbReference type="EMBL" id="CAH1987090.1"/>
    </source>
</evidence>
<feature type="transmembrane region" description="Helical" evidence="10">
    <location>
        <begin position="200"/>
        <end position="220"/>
    </location>
</feature>
<dbReference type="Proteomes" id="UP001152888">
    <property type="component" value="Unassembled WGS sequence"/>
</dbReference>